<organism evidence="10 11">
    <name type="scientific">Thermobifida alba</name>
    <name type="common">Thermomonospora alba</name>
    <dbReference type="NCBI Taxonomy" id="53522"/>
    <lineage>
        <taxon>Bacteria</taxon>
        <taxon>Bacillati</taxon>
        <taxon>Actinomycetota</taxon>
        <taxon>Actinomycetes</taxon>
        <taxon>Streptosporangiales</taxon>
        <taxon>Nocardiopsidaceae</taxon>
        <taxon>Thermobifida</taxon>
    </lineage>
</organism>
<evidence type="ECO:0000256" key="2">
    <source>
        <dbReference type="ARBA" id="ARBA00022475"/>
    </source>
</evidence>
<keyword evidence="3 8" id="KW-0812">Transmembrane</keyword>
<dbReference type="RefSeq" id="WP_248593610.1">
    <property type="nucleotide sequence ID" value="NZ_BAABEB010000002.1"/>
</dbReference>
<evidence type="ECO:0000256" key="6">
    <source>
        <dbReference type="ARBA" id="ARBA00023136"/>
    </source>
</evidence>
<feature type="transmembrane region" description="Helical" evidence="8">
    <location>
        <begin position="86"/>
        <end position="104"/>
    </location>
</feature>
<evidence type="ECO:0000256" key="8">
    <source>
        <dbReference type="SAM" id="Phobius"/>
    </source>
</evidence>
<feature type="transmembrane region" description="Helical" evidence="8">
    <location>
        <begin position="174"/>
        <end position="195"/>
    </location>
</feature>
<feature type="domain" description="Phosphatidic acid phosphatase type 2/haloperoxidase" evidence="9">
    <location>
        <begin position="86"/>
        <end position="193"/>
    </location>
</feature>
<dbReference type="Pfam" id="PF01569">
    <property type="entry name" value="PAP2"/>
    <property type="match status" value="1"/>
</dbReference>
<accession>A0ABY4L0U6</accession>
<protein>
    <submittedName>
        <fullName evidence="10">Phosphatase PAP2 family protein</fullName>
    </submittedName>
</protein>
<evidence type="ECO:0000313" key="11">
    <source>
        <dbReference type="Proteomes" id="UP000832041"/>
    </source>
</evidence>
<keyword evidence="4" id="KW-0378">Hydrolase</keyword>
<dbReference type="Proteomes" id="UP000832041">
    <property type="component" value="Chromosome"/>
</dbReference>
<evidence type="ECO:0000256" key="5">
    <source>
        <dbReference type="ARBA" id="ARBA00022989"/>
    </source>
</evidence>
<keyword evidence="2" id="KW-1003">Cell membrane</keyword>
<feature type="transmembrane region" description="Helical" evidence="8">
    <location>
        <begin position="62"/>
        <end position="79"/>
    </location>
</feature>
<evidence type="ECO:0000256" key="4">
    <source>
        <dbReference type="ARBA" id="ARBA00022801"/>
    </source>
</evidence>
<dbReference type="PANTHER" id="PTHR14969">
    <property type="entry name" value="SPHINGOSINE-1-PHOSPHATE PHOSPHOHYDROLASE"/>
    <property type="match status" value="1"/>
</dbReference>
<evidence type="ECO:0000256" key="7">
    <source>
        <dbReference type="SAM" id="MobiDB-lite"/>
    </source>
</evidence>
<dbReference type="PANTHER" id="PTHR14969:SF62">
    <property type="entry name" value="DECAPRENYLPHOSPHORYL-5-PHOSPHORIBOSE PHOSPHATASE RV3807C-RELATED"/>
    <property type="match status" value="1"/>
</dbReference>
<evidence type="ECO:0000313" key="10">
    <source>
        <dbReference type="EMBL" id="UPT21304.1"/>
    </source>
</evidence>
<feature type="region of interest" description="Disordered" evidence="7">
    <location>
        <begin position="203"/>
        <end position="226"/>
    </location>
</feature>
<feature type="transmembrane region" description="Helical" evidence="8">
    <location>
        <begin position="150"/>
        <end position="168"/>
    </location>
</feature>
<keyword evidence="11" id="KW-1185">Reference proteome</keyword>
<evidence type="ECO:0000259" key="9">
    <source>
        <dbReference type="SMART" id="SM00014"/>
    </source>
</evidence>
<name>A0ABY4L0U6_THEAE</name>
<evidence type="ECO:0000256" key="3">
    <source>
        <dbReference type="ARBA" id="ARBA00022692"/>
    </source>
</evidence>
<sequence length="226" mass="23335">MARLGAGALGLLGAFVLLALPLTVDVDPPALRAWDVALTEAVSGERSPSETGAAVLLHRLGAWPWGALPVAGLLLPLALLRRWASVLLVASAWAATSLVAVPLAKGVLDRPRPLDRLVVEDTAAYPSGHTAFAAVLVVCAAAVCPERIRVPVLLVGAAFTAVMAWSRMYLGVHWFSDTVGGALLGGGIGLAAWWLRRLASRRSPRDGGVGPGRGGETPPEPDGAAD</sequence>
<reference evidence="10 11" key="1">
    <citation type="submission" date="2020-04" db="EMBL/GenBank/DDBJ databases">
        <title>Thermobifida alba genome sequencing and assembly.</title>
        <authorList>
            <person name="Luzics S."/>
            <person name="Horvath B."/>
            <person name="Nagy I."/>
            <person name="Toth A."/>
            <person name="Nagy I."/>
            <person name="Kukolya J."/>
        </authorList>
    </citation>
    <scope>NUCLEOTIDE SEQUENCE [LARGE SCALE GENOMIC DNA]</scope>
    <source>
        <strain evidence="10 11">DSM 43795</strain>
    </source>
</reference>
<dbReference type="InterPro" id="IPR000326">
    <property type="entry name" value="PAP2/HPO"/>
</dbReference>
<dbReference type="SUPFAM" id="SSF48317">
    <property type="entry name" value="Acid phosphatase/Vanadium-dependent haloperoxidase"/>
    <property type="match status" value="1"/>
</dbReference>
<proteinExistence type="predicted"/>
<keyword evidence="5 8" id="KW-1133">Transmembrane helix</keyword>
<evidence type="ECO:0000256" key="1">
    <source>
        <dbReference type="ARBA" id="ARBA00004651"/>
    </source>
</evidence>
<dbReference type="InterPro" id="IPR036938">
    <property type="entry name" value="PAP2/HPO_sf"/>
</dbReference>
<keyword evidence="6 8" id="KW-0472">Membrane</keyword>
<dbReference type="SMART" id="SM00014">
    <property type="entry name" value="acidPPc"/>
    <property type="match status" value="1"/>
</dbReference>
<feature type="transmembrane region" description="Helical" evidence="8">
    <location>
        <begin position="124"/>
        <end position="143"/>
    </location>
</feature>
<dbReference type="EMBL" id="CP051627">
    <property type="protein sequence ID" value="UPT21304.1"/>
    <property type="molecule type" value="Genomic_DNA"/>
</dbReference>
<dbReference type="Gene3D" id="1.20.144.10">
    <property type="entry name" value="Phosphatidic acid phosphatase type 2/haloperoxidase"/>
    <property type="match status" value="1"/>
</dbReference>
<comment type="subcellular location">
    <subcellularLocation>
        <location evidence="1">Cell membrane</location>
        <topology evidence="1">Multi-pass membrane protein</topology>
    </subcellularLocation>
</comment>
<gene>
    <name evidence="10" type="ORF">FOF52_10300</name>
</gene>